<dbReference type="InterPro" id="IPR036249">
    <property type="entry name" value="Thioredoxin-like_sf"/>
</dbReference>
<dbReference type="Pfam" id="PF00067">
    <property type="entry name" value="p450"/>
    <property type="match status" value="1"/>
</dbReference>
<dbReference type="CDD" id="cd02947">
    <property type="entry name" value="TRX_family"/>
    <property type="match status" value="1"/>
</dbReference>
<organism evidence="3 4">
    <name type="scientific">Elliptochloris bilobata</name>
    <dbReference type="NCBI Taxonomy" id="381761"/>
    <lineage>
        <taxon>Eukaryota</taxon>
        <taxon>Viridiplantae</taxon>
        <taxon>Chlorophyta</taxon>
        <taxon>core chlorophytes</taxon>
        <taxon>Trebouxiophyceae</taxon>
        <taxon>Trebouxiophyceae incertae sedis</taxon>
        <taxon>Elliptochloris clade</taxon>
        <taxon>Elliptochloris</taxon>
    </lineage>
</organism>
<keyword evidence="4" id="KW-1185">Reference proteome</keyword>
<proteinExistence type="predicted"/>
<dbReference type="Gene3D" id="3.40.30.10">
    <property type="entry name" value="Glutaredoxin"/>
    <property type="match status" value="1"/>
</dbReference>
<dbReference type="PANTHER" id="PTHR46115">
    <property type="entry name" value="THIOREDOXIN-LIKE PROTEIN 1"/>
    <property type="match status" value="1"/>
</dbReference>
<evidence type="ECO:0000259" key="2">
    <source>
        <dbReference type="PROSITE" id="PS51352"/>
    </source>
</evidence>
<gene>
    <name evidence="3" type="ORF">WJX81_006079</name>
</gene>
<dbReference type="InterPro" id="IPR013766">
    <property type="entry name" value="Thioredoxin_domain"/>
</dbReference>
<dbReference type="Pfam" id="PF00085">
    <property type="entry name" value="Thioredoxin"/>
    <property type="match status" value="1"/>
</dbReference>
<comment type="caution">
    <text evidence="3">The sequence shown here is derived from an EMBL/GenBank/DDBJ whole genome shotgun (WGS) entry which is preliminary data.</text>
</comment>
<accession>A0AAW1R1H6</accession>
<dbReference type="GO" id="GO:0016705">
    <property type="term" value="F:oxidoreductase activity, acting on paired donors, with incorporation or reduction of molecular oxygen"/>
    <property type="evidence" value="ECO:0007669"/>
    <property type="project" value="InterPro"/>
</dbReference>
<evidence type="ECO:0000313" key="4">
    <source>
        <dbReference type="Proteomes" id="UP001445335"/>
    </source>
</evidence>
<reference evidence="3 4" key="1">
    <citation type="journal article" date="2024" name="Nat. Commun.">
        <title>Phylogenomics reveals the evolutionary origins of lichenization in chlorophyte algae.</title>
        <authorList>
            <person name="Puginier C."/>
            <person name="Libourel C."/>
            <person name="Otte J."/>
            <person name="Skaloud P."/>
            <person name="Haon M."/>
            <person name="Grisel S."/>
            <person name="Petersen M."/>
            <person name="Berrin J.G."/>
            <person name="Delaux P.M."/>
            <person name="Dal Grande F."/>
            <person name="Keller J."/>
        </authorList>
    </citation>
    <scope>NUCLEOTIDE SEQUENCE [LARGE SCALE GENOMIC DNA]</scope>
    <source>
        <strain evidence="3 4">SAG 245.80</strain>
    </source>
</reference>
<dbReference type="Gene3D" id="1.10.630.10">
    <property type="entry name" value="Cytochrome P450"/>
    <property type="match status" value="1"/>
</dbReference>
<dbReference type="Proteomes" id="UP001445335">
    <property type="component" value="Unassembled WGS sequence"/>
</dbReference>
<keyword evidence="1" id="KW-1015">Disulfide bond</keyword>
<dbReference type="PROSITE" id="PS51352">
    <property type="entry name" value="THIOREDOXIN_2"/>
    <property type="match status" value="1"/>
</dbReference>
<dbReference type="GO" id="GO:0020037">
    <property type="term" value="F:heme binding"/>
    <property type="evidence" value="ECO:0007669"/>
    <property type="project" value="InterPro"/>
</dbReference>
<dbReference type="SUPFAM" id="SSF48264">
    <property type="entry name" value="Cytochrome P450"/>
    <property type="match status" value="1"/>
</dbReference>
<evidence type="ECO:0000313" key="3">
    <source>
        <dbReference type="EMBL" id="KAK9827333.1"/>
    </source>
</evidence>
<dbReference type="SUPFAM" id="SSF52833">
    <property type="entry name" value="Thioredoxin-like"/>
    <property type="match status" value="1"/>
</dbReference>
<dbReference type="PROSITE" id="PS00194">
    <property type="entry name" value="THIOREDOXIN_1"/>
    <property type="match status" value="1"/>
</dbReference>
<dbReference type="EMBL" id="JALJOU010000059">
    <property type="protein sequence ID" value="KAK9827333.1"/>
    <property type="molecule type" value="Genomic_DNA"/>
</dbReference>
<evidence type="ECO:0000256" key="1">
    <source>
        <dbReference type="ARBA" id="ARBA00023157"/>
    </source>
</evidence>
<dbReference type="InterPro" id="IPR036396">
    <property type="entry name" value="Cyt_P450_sf"/>
</dbReference>
<dbReference type="GO" id="GO:0004497">
    <property type="term" value="F:monooxygenase activity"/>
    <property type="evidence" value="ECO:0007669"/>
    <property type="project" value="InterPro"/>
</dbReference>
<dbReference type="InterPro" id="IPR017937">
    <property type="entry name" value="Thioredoxin_CS"/>
</dbReference>
<dbReference type="GO" id="GO:0005506">
    <property type="term" value="F:iron ion binding"/>
    <property type="evidence" value="ECO:0007669"/>
    <property type="project" value="InterPro"/>
</dbReference>
<sequence>MAGGNVIEINSKEEWAAKHAEAKNSQKPIIVDFSATWCGPCRVIGPYFEELSTQYPGITFLKVDVDAVEEAGMRFTLDVIVLSGFGYDFEAVNMLKPNRVVEVLPCALEEIQTRMISPLQALSCSQASRKAGACIRDAVKESLRMFPVIAGVPRLTDRAIRLGPYLVPKNTMVYVLFYRMHNSPKLWHKPEAFLPERGWPSWS</sequence>
<dbReference type="AlphaFoldDB" id="A0AAW1R1H6"/>
<protein>
    <recommendedName>
        <fullName evidence="2">Thioredoxin domain-containing protein</fullName>
    </recommendedName>
</protein>
<name>A0AAW1R1H6_9CHLO</name>
<feature type="domain" description="Thioredoxin" evidence="2">
    <location>
        <begin position="1"/>
        <end position="121"/>
    </location>
</feature>
<dbReference type="InterPro" id="IPR001128">
    <property type="entry name" value="Cyt_P450"/>
</dbReference>